<sequence>MAYRNVYNHTSADYRAEALERLRKIFPPKSTATTIVRHVTASGMGRSISVLAPTGDPATDRYPIMDVSGDVARVLGWKIDNDRGGVYVQGCGMDMTFHLVYSLARALYADVLSDSERRALAGPHGSADAGYLINNRSI</sequence>
<dbReference type="Proteomes" id="UP000260273">
    <property type="component" value="Segment"/>
</dbReference>
<gene>
    <name evidence="1" type="primary">87</name>
    <name evidence="1" type="ORF">SEA_PLEAKLEY_87</name>
</gene>
<reference evidence="2" key="1">
    <citation type="submission" date="2018-07" db="EMBL/GenBank/DDBJ databases">
        <authorList>
            <person name="Quirk P.G."/>
            <person name="Krulwich T.A."/>
        </authorList>
    </citation>
    <scope>NUCLEOTIDE SEQUENCE [LARGE SCALE GENOMIC DNA]</scope>
</reference>
<protein>
    <submittedName>
        <fullName evidence="1">Uncharacterized protein</fullName>
    </submittedName>
</protein>
<dbReference type="KEGG" id="vg:65115145"/>
<accession>A0A345M6K5</accession>
<dbReference type="RefSeq" id="YP_010097481.1">
    <property type="nucleotide sequence ID" value="NC_055758.1"/>
</dbReference>
<proteinExistence type="predicted"/>
<organism evidence="1 2">
    <name type="scientific">Gordonia phage Pleakley</name>
    <dbReference type="NCBI Taxonomy" id="2283246"/>
    <lineage>
        <taxon>Viruses</taxon>
        <taxon>Duplodnaviria</taxon>
        <taxon>Heunggongvirae</taxon>
        <taxon>Uroviricota</taxon>
        <taxon>Caudoviricetes</taxon>
        <taxon>Zierdtviridae</taxon>
        <taxon>Emilbogenvirinae</taxon>
        <taxon>Pleakleyvirus</taxon>
        <taxon>Pleakleyvirus pleakley</taxon>
    </lineage>
</organism>
<evidence type="ECO:0000313" key="2">
    <source>
        <dbReference type="Proteomes" id="UP000260273"/>
    </source>
</evidence>
<evidence type="ECO:0000313" key="1">
    <source>
        <dbReference type="EMBL" id="AXH66126.1"/>
    </source>
</evidence>
<dbReference type="GeneID" id="65115145"/>
<keyword evidence="2" id="KW-1185">Reference proteome</keyword>
<name>A0A345M6K5_9CAUD</name>
<dbReference type="EMBL" id="MH576960">
    <property type="protein sequence ID" value="AXH66126.1"/>
    <property type="molecule type" value="Genomic_DNA"/>
</dbReference>